<reference evidence="3 4" key="1">
    <citation type="journal article" date="1991" name="Int. J. Syst. Bacteriol.">
        <title>Description of the erythromycin-producing bacterium Arthrobacter sp. strain NRRL B-3381 as Aeromicrobium erythreum gen. nov., sp. nov.</title>
        <authorList>
            <person name="Miller E.S."/>
            <person name="Woese C.R."/>
            <person name="Brenner S."/>
        </authorList>
    </citation>
    <scope>NUCLEOTIDE SEQUENCE [LARGE SCALE GENOMIC DNA]</scope>
    <source>
        <strain evidence="3 4">AR18</strain>
    </source>
</reference>
<name>A0A0U4B9H2_9ACTN</name>
<comment type="similarity">
    <text evidence="1">Belongs to the band 7/mec-2 family.</text>
</comment>
<proteinExistence type="inferred from homology"/>
<organism evidence="3 4">
    <name type="scientific">Aeromicrobium erythreum</name>
    <dbReference type="NCBI Taxonomy" id="2041"/>
    <lineage>
        <taxon>Bacteria</taxon>
        <taxon>Bacillati</taxon>
        <taxon>Actinomycetota</taxon>
        <taxon>Actinomycetes</taxon>
        <taxon>Propionibacteriales</taxon>
        <taxon>Nocardioidaceae</taxon>
        <taxon>Aeromicrobium</taxon>
    </lineage>
</organism>
<dbReference type="STRING" id="2041.AERYTH_07700"/>
<dbReference type="SUPFAM" id="SSF117892">
    <property type="entry name" value="Band 7/SPFH domain"/>
    <property type="match status" value="1"/>
</dbReference>
<dbReference type="AlphaFoldDB" id="A0A0U4B9H2"/>
<gene>
    <name evidence="3" type="ORF">AERYTH_07700</name>
</gene>
<evidence type="ECO:0000313" key="3">
    <source>
        <dbReference type="EMBL" id="ALX04585.1"/>
    </source>
</evidence>
<evidence type="ECO:0000256" key="1">
    <source>
        <dbReference type="ARBA" id="ARBA00008164"/>
    </source>
</evidence>
<keyword evidence="4" id="KW-1185">Reference proteome</keyword>
<dbReference type="Proteomes" id="UP000067689">
    <property type="component" value="Chromosome"/>
</dbReference>
<dbReference type="InterPro" id="IPR001972">
    <property type="entry name" value="Stomatin_HflK_fam"/>
</dbReference>
<dbReference type="PANTHER" id="PTHR10264">
    <property type="entry name" value="BAND 7 PROTEIN-RELATED"/>
    <property type="match status" value="1"/>
</dbReference>
<feature type="domain" description="Band 7" evidence="2">
    <location>
        <begin position="1"/>
        <end position="156"/>
    </location>
</feature>
<dbReference type="InterPro" id="IPR001107">
    <property type="entry name" value="Band_7"/>
</dbReference>
<protein>
    <recommendedName>
        <fullName evidence="2">Band 7 domain-containing protein</fullName>
    </recommendedName>
</protein>
<evidence type="ECO:0000259" key="2">
    <source>
        <dbReference type="SMART" id="SM00244"/>
    </source>
</evidence>
<dbReference type="InterPro" id="IPR036013">
    <property type="entry name" value="Band_7/SPFH_dom_sf"/>
</dbReference>
<dbReference type="Pfam" id="PF01145">
    <property type="entry name" value="Band_7"/>
    <property type="match status" value="1"/>
</dbReference>
<evidence type="ECO:0000313" key="4">
    <source>
        <dbReference type="Proteomes" id="UP000067689"/>
    </source>
</evidence>
<dbReference type="SMART" id="SM00244">
    <property type="entry name" value="PHB"/>
    <property type="match status" value="1"/>
</dbReference>
<accession>A0A0U4B9H2</accession>
<dbReference type="PATRIC" id="fig|2041.4.peg.1615"/>
<sequence>MVKITVQPHERVLVHRDGALVDVLGPGRHRLRRRRTVRHVVDVRERLLGLATQEVPTSDGLRVKVGATLTWRVVDPVAWHAVALDPKAVVYEAARRAVRDVVAASDLAGLASGVPEDDVPAALAAAMGAVGVEATSLRVTDVLPPAEVRRAVEAAEVARHRAVAALEEARGQSAAVRHLANVADVLDHHPALAALRLAEVAAAGGGSVVVERPSGAAR</sequence>
<dbReference type="GO" id="GO:0005886">
    <property type="term" value="C:plasma membrane"/>
    <property type="evidence" value="ECO:0007669"/>
    <property type="project" value="InterPro"/>
</dbReference>
<dbReference type="PRINTS" id="PR00721">
    <property type="entry name" value="STOMATIN"/>
</dbReference>
<dbReference type="PANTHER" id="PTHR10264:SF19">
    <property type="entry name" value="AT06885P-RELATED"/>
    <property type="match status" value="1"/>
</dbReference>
<dbReference type="Gene3D" id="3.30.479.30">
    <property type="entry name" value="Band 7 domain"/>
    <property type="match status" value="1"/>
</dbReference>
<dbReference type="EMBL" id="CP011502">
    <property type="protein sequence ID" value="ALX04585.1"/>
    <property type="molecule type" value="Genomic_DNA"/>
</dbReference>
<dbReference type="InterPro" id="IPR043202">
    <property type="entry name" value="Band-7_stomatin-like"/>
</dbReference>
<dbReference type="KEGG" id="aer:AERYTH_07700"/>